<evidence type="ECO:0000313" key="5">
    <source>
        <dbReference type="Proteomes" id="UP000199250"/>
    </source>
</evidence>
<dbReference type="OrthoDB" id="6996724at2"/>
<proteinExistence type="inferred from homology"/>
<dbReference type="EMBL" id="FNYQ01000110">
    <property type="protein sequence ID" value="SEJ46762.1"/>
    <property type="molecule type" value="Genomic_DNA"/>
</dbReference>
<dbReference type="RefSeq" id="WP_139204400.1">
    <property type="nucleotide sequence ID" value="NZ_FNYQ01000110.1"/>
</dbReference>
<accession>A0A1H6ZAU0</accession>
<evidence type="ECO:0000256" key="2">
    <source>
        <dbReference type="ARBA" id="ARBA00022448"/>
    </source>
</evidence>
<dbReference type="AlphaFoldDB" id="A0A1H6ZAU0"/>
<dbReference type="Proteomes" id="UP000199250">
    <property type="component" value="Unassembled WGS sequence"/>
</dbReference>
<evidence type="ECO:0000256" key="1">
    <source>
        <dbReference type="ARBA" id="ARBA00009075"/>
    </source>
</evidence>
<dbReference type="InterPro" id="IPR005318">
    <property type="entry name" value="OM_porin_bac"/>
</dbReference>
<sequence>GYFDGEEDGSAQAGDLDNTLLSGLFSLKKGPHTLYLGLQRVTGDDRWLRVNGTSGGTAANDTYNGSFDNARERSWQLRYDCDFASLGVPGLTLMTRYLKGTNVHAGTVTDGEEWNRETQLSYAVQSGLLKSMTLRWRNSTVRRDWGANNKFDDNRLIVQYPLSLF</sequence>
<gene>
    <name evidence="4" type="ORF">SAMN04244572_04112</name>
</gene>
<reference evidence="4 5" key="1">
    <citation type="submission" date="2016-10" db="EMBL/GenBank/DDBJ databases">
        <authorList>
            <person name="de Groot N.N."/>
        </authorList>
    </citation>
    <scope>NUCLEOTIDE SEQUENCE [LARGE SCALE GENOMIC DNA]</scope>
    <source>
        <strain evidence="4 5">DSM 373</strain>
    </source>
</reference>
<keyword evidence="3" id="KW-0732">Signal</keyword>
<dbReference type="Gene3D" id="2.40.160.10">
    <property type="entry name" value="Porin"/>
    <property type="match status" value="1"/>
</dbReference>
<dbReference type="GO" id="GO:0015288">
    <property type="term" value="F:porin activity"/>
    <property type="evidence" value="ECO:0007669"/>
    <property type="project" value="TreeGrafter"/>
</dbReference>
<evidence type="ECO:0000256" key="3">
    <source>
        <dbReference type="ARBA" id="ARBA00022729"/>
    </source>
</evidence>
<dbReference type="InterPro" id="IPR023614">
    <property type="entry name" value="Porin_dom_sf"/>
</dbReference>
<dbReference type="PANTHER" id="PTHR34596">
    <property type="entry name" value="CHITOPORIN"/>
    <property type="match status" value="1"/>
</dbReference>
<dbReference type="PANTHER" id="PTHR34596:SF2">
    <property type="entry name" value="CHITOPORIN"/>
    <property type="match status" value="1"/>
</dbReference>
<name>A0A1H6ZAU0_9GAMM</name>
<dbReference type="GO" id="GO:0016020">
    <property type="term" value="C:membrane"/>
    <property type="evidence" value="ECO:0007669"/>
    <property type="project" value="InterPro"/>
</dbReference>
<evidence type="ECO:0000313" key="4">
    <source>
        <dbReference type="EMBL" id="SEJ46762.1"/>
    </source>
</evidence>
<feature type="non-terminal residue" evidence="4">
    <location>
        <position position="1"/>
    </location>
</feature>
<dbReference type="Pfam" id="PF03573">
    <property type="entry name" value="OprD"/>
    <property type="match status" value="1"/>
</dbReference>
<organism evidence="4 5">
    <name type="scientific">Azotobacter beijerinckii</name>
    <dbReference type="NCBI Taxonomy" id="170623"/>
    <lineage>
        <taxon>Bacteria</taxon>
        <taxon>Pseudomonadati</taxon>
        <taxon>Pseudomonadota</taxon>
        <taxon>Gammaproteobacteria</taxon>
        <taxon>Pseudomonadales</taxon>
        <taxon>Pseudomonadaceae</taxon>
        <taxon>Azotobacter</taxon>
    </lineage>
</organism>
<keyword evidence="2" id="KW-0813">Transport</keyword>
<protein>
    <submittedName>
        <fullName evidence="4">Outer membrane porin, OprD family</fullName>
    </submittedName>
</protein>
<comment type="similarity">
    <text evidence="1">Belongs to the outer membrane porin (Opr) (TC 1.B.25) family.</text>
</comment>